<dbReference type="KEGG" id="smag:AN936_21905"/>
<organism evidence="2 3">
    <name type="scientific">Sphingopyxis macrogoltabida</name>
    <name type="common">Sphingomonas macrogoltabidus</name>
    <dbReference type="NCBI Taxonomy" id="33050"/>
    <lineage>
        <taxon>Bacteria</taxon>
        <taxon>Pseudomonadati</taxon>
        <taxon>Pseudomonadota</taxon>
        <taxon>Alphaproteobacteria</taxon>
        <taxon>Sphingomonadales</taxon>
        <taxon>Sphingomonadaceae</taxon>
        <taxon>Sphingopyxis</taxon>
    </lineage>
</organism>
<feature type="compositionally biased region" description="Basic and acidic residues" evidence="1">
    <location>
        <begin position="87"/>
        <end position="102"/>
    </location>
</feature>
<sequence>MQDKDLQLLLSIPEFRQFLFEAIQLAGIWEPANGHDSRDLALFEGRRSLGLDLLQLADRGQPMALRTPEALATLNAIILTALNPPSKPKETKRADRYDDIPD</sequence>
<feature type="region of interest" description="Disordered" evidence="1">
    <location>
        <begin position="83"/>
        <end position="102"/>
    </location>
</feature>
<proteinExistence type="predicted"/>
<evidence type="ECO:0000256" key="1">
    <source>
        <dbReference type="SAM" id="MobiDB-lite"/>
    </source>
</evidence>
<evidence type="ECO:0000313" key="3">
    <source>
        <dbReference type="Proteomes" id="UP000058074"/>
    </source>
</evidence>
<dbReference type="OrthoDB" id="7507768at2"/>
<dbReference type="RefSeq" id="WP_054589890.1">
    <property type="nucleotide sequence ID" value="NZ_CP012700.1"/>
</dbReference>
<evidence type="ECO:0000313" key="2">
    <source>
        <dbReference type="EMBL" id="ALH82912.1"/>
    </source>
</evidence>
<dbReference type="EMBL" id="CP012700">
    <property type="protein sequence ID" value="ALH82912.1"/>
    <property type="molecule type" value="Genomic_DNA"/>
</dbReference>
<reference evidence="2 3" key="1">
    <citation type="journal article" date="2015" name="Genome Announc.">
        <title>Complete Genome Sequence of Polypropylene Glycol- and Polyethylene Glycol-Degrading Sphingopyxis macrogoltabida Strain EY-1.</title>
        <authorList>
            <person name="Ohtsubo Y."/>
            <person name="Nagata Y."/>
            <person name="Numata M."/>
            <person name="Tsuchikane K."/>
            <person name="Hosoyama A."/>
            <person name="Yamazoe A."/>
            <person name="Tsuda M."/>
            <person name="Fujita N."/>
            <person name="Kawai F."/>
        </authorList>
    </citation>
    <scope>NUCLEOTIDE SEQUENCE [LARGE SCALE GENOMIC DNA]</scope>
    <source>
        <strain evidence="2 3">EY-1</strain>
    </source>
</reference>
<protein>
    <submittedName>
        <fullName evidence="2">Uncharacterized protein</fullName>
    </submittedName>
</protein>
<dbReference type="PATRIC" id="fig|33050.5.peg.4536"/>
<gene>
    <name evidence="2" type="ORF">AN936_21905</name>
</gene>
<name>A0A0N9UGP1_SPHMC</name>
<dbReference type="AlphaFoldDB" id="A0A0N9UGP1"/>
<accession>A0A0N9UGP1</accession>
<dbReference type="Proteomes" id="UP000058074">
    <property type="component" value="Chromosome"/>
</dbReference>